<proteinExistence type="predicted"/>
<protein>
    <submittedName>
        <fullName evidence="1">Uncharacterized protein</fullName>
    </submittedName>
</protein>
<dbReference type="EMBL" id="BJCI01000037">
    <property type="protein sequence ID" value="GCL50751.1"/>
    <property type="molecule type" value="Genomic_DNA"/>
</dbReference>
<reference evidence="1 2" key="1">
    <citation type="submission" date="2019-02" db="EMBL/GenBank/DDBJ databases">
        <title>Draft genome sequence of Arthrospira platensis NIES-3804.</title>
        <authorList>
            <person name="Yamaguchi H."/>
            <person name="Suzuki S."/>
            <person name="Kawachi M."/>
        </authorList>
    </citation>
    <scope>NUCLEOTIDE SEQUENCE [LARGE SCALE GENOMIC DNA]</scope>
    <source>
        <strain evidence="1 2">NIES-3804</strain>
    </source>
</reference>
<organism evidence="1 2">
    <name type="scientific">Microcystis aeruginosa NIES-3804</name>
    <dbReference type="NCBI Taxonomy" id="2517783"/>
    <lineage>
        <taxon>Bacteria</taxon>
        <taxon>Bacillati</taxon>
        <taxon>Cyanobacteriota</taxon>
        <taxon>Cyanophyceae</taxon>
        <taxon>Oscillatoriophycideae</taxon>
        <taxon>Chroococcales</taxon>
        <taxon>Microcystaceae</taxon>
        <taxon>Microcystis</taxon>
    </lineage>
</organism>
<dbReference type="Proteomes" id="UP000435041">
    <property type="component" value="Unassembled WGS sequence"/>
</dbReference>
<name>A0A6H9G6G5_MICAE</name>
<comment type="caution">
    <text evidence="1">The sequence shown here is derived from an EMBL/GenBank/DDBJ whole genome shotgun (WGS) entry which is preliminary data.</text>
</comment>
<evidence type="ECO:0000313" key="2">
    <source>
        <dbReference type="Proteomes" id="UP000435041"/>
    </source>
</evidence>
<sequence>MVIVENELKEIIFPKSDLLSKEAGRRSLSICTKILNTQFNAVQLKQKLSYSVFQSAEVQKLWVLGKRQEAKGKGEEKQVYLTSLGNAIYLPILEMILNPLRIGYL</sequence>
<dbReference type="RefSeq" id="WP_254062920.1">
    <property type="nucleotide sequence ID" value="NZ_BJCI01000037.1"/>
</dbReference>
<dbReference type="AlphaFoldDB" id="A0A6H9G6G5"/>
<gene>
    <name evidence="1" type="ORF">NIES3804_23210</name>
</gene>
<evidence type="ECO:0000313" key="1">
    <source>
        <dbReference type="EMBL" id="GCL50751.1"/>
    </source>
</evidence>
<accession>A0A6H9G6G5</accession>